<sequence>MAMPNDPSASKNLVSFIGILIRRAAMDPSVPYAALLLLQRLKYRYPTARAIGQHLYFAAFMLASKMLCDTDLTVQSWLYSSQWSFTGSHLLKMERELCQYLYWDLTFDFDTLSNFQLVVRNVYGRDRDIYPAYSLIKLSPRLDVVSRQRGVAAVNGQPLPQPVPARSGSAPCPVNRKEKSNHSHSDPESHSTNK</sequence>
<comment type="caution">
    <text evidence="3">The sequence shown here is derived from an EMBL/GenBank/DDBJ whole genome shotgun (WGS) entry which is preliminary data.</text>
</comment>
<protein>
    <recommendedName>
        <fullName evidence="2">Cyclin N-terminal domain-containing protein</fullName>
    </recommendedName>
</protein>
<gene>
    <name evidence="3" type="ORF">CC1G_10145</name>
</gene>
<feature type="domain" description="Cyclin N-terminal" evidence="2">
    <location>
        <begin position="10"/>
        <end position="106"/>
    </location>
</feature>
<evidence type="ECO:0000313" key="3">
    <source>
        <dbReference type="EMBL" id="EAU81026.2"/>
    </source>
</evidence>
<organism evidence="3 4">
    <name type="scientific">Coprinopsis cinerea (strain Okayama-7 / 130 / ATCC MYA-4618 / FGSC 9003)</name>
    <name type="common">Inky cap fungus</name>
    <name type="synonym">Hormographiella aspergillata</name>
    <dbReference type="NCBI Taxonomy" id="240176"/>
    <lineage>
        <taxon>Eukaryota</taxon>
        <taxon>Fungi</taxon>
        <taxon>Dikarya</taxon>
        <taxon>Basidiomycota</taxon>
        <taxon>Agaricomycotina</taxon>
        <taxon>Agaricomycetes</taxon>
        <taxon>Agaricomycetidae</taxon>
        <taxon>Agaricales</taxon>
        <taxon>Agaricineae</taxon>
        <taxon>Psathyrellaceae</taxon>
        <taxon>Coprinopsis</taxon>
    </lineage>
</organism>
<dbReference type="SUPFAM" id="SSF47954">
    <property type="entry name" value="Cyclin-like"/>
    <property type="match status" value="1"/>
</dbReference>
<keyword evidence="4" id="KW-1185">Reference proteome</keyword>
<dbReference type="AlphaFoldDB" id="A8PED5"/>
<evidence type="ECO:0000256" key="1">
    <source>
        <dbReference type="SAM" id="MobiDB-lite"/>
    </source>
</evidence>
<dbReference type="CDD" id="cd20557">
    <property type="entry name" value="CYCLIN_ScPCL1-like"/>
    <property type="match status" value="1"/>
</dbReference>
<dbReference type="HOGENOM" id="CLU_095384_0_0_1"/>
<dbReference type="GO" id="GO:0016538">
    <property type="term" value="F:cyclin-dependent protein serine/threonine kinase regulator activity"/>
    <property type="evidence" value="ECO:0007669"/>
    <property type="project" value="TreeGrafter"/>
</dbReference>
<dbReference type="InterPro" id="IPR013922">
    <property type="entry name" value="Cyclin_PHO80-like"/>
</dbReference>
<dbReference type="EMBL" id="AACS02000007">
    <property type="protein sequence ID" value="EAU81026.2"/>
    <property type="molecule type" value="Genomic_DNA"/>
</dbReference>
<accession>A8PED5</accession>
<dbReference type="Proteomes" id="UP000001861">
    <property type="component" value="Unassembled WGS sequence"/>
</dbReference>
<evidence type="ECO:0000259" key="2">
    <source>
        <dbReference type="Pfam" id="PF00134"/>
    </source>
</evidence>
<dbReference type="OMA" id="HRHEVIC"/>
<dbReference type="GeneID" id="6017423"/>
<dbReference type="InterPro" id="IPR036915">
    <property type="entry name" value="Cyclin-like_sf"/>
</dbReference>
<dbReference type="OrthoDB" id="244495at2759"/>
<name>A8PED5_COPC7</name>
<dbReference type="GO" id="GO:0005634">
    <property type="term" value="C:nucleus"/>
    <property type="evidence" value="ECO:0007669"/>
    <property type="project" value="TreeGrafter"/>
</dbReference>
<dbReference type="KEGG" id="cci:CC1G_10145"/>
<dbReference type="VEuPathDB" id="FungiDB:CC1G_10145"/>
<dbReference type="Pfam" id="PF00134">
    <property type="entry name" value="Cyclin_N"/>
    <property type="match status" value="1"/>
</dbReference>
<proteinExistence type="predicted"/>
<dbReference type="PANTHER" id="PTHR15615">
    <property type="match status" value="1"/>
</dbReference>
<dbReference type="STRING" id="240176.A8PED5"/>
<feature type="region of interest" description="Disordered" evidence="1">
    <location>
        <begin position="155"/>
        <end position="194"/>
    </location>
</feature>
<dbReference type="Gene3D" id="1.10.472.10">
    <property type="entry name" value="Cyclin-like"/>
    <property type="match status" value="1"/>
</dbReference>
<feature type="compositionally biased region" description="Basic and acidic residues" evidence="1">
    <location>
        <begin position="175"/>
        <end position="194"/>
    </location>
</feature>
<reference evidence="3 4" key="1">
    <citation type="journal article" date="2010" name="Proc. Natl. Acad. Sci. U.S.A.">
        <title>Insights into evolution of multicellular fungi from the assembled chromosomes of the mushroom Coprinopsis cinerea (Coprinus cinereus).</title>
        <authorList>
            <person name="Stajich J.E."/>
            <person name="Wilke S.K."/>
            <person name="Ahren D."/>
            <person name="Au C.H."/>
            <person name="Birren B.W."/>
            <person name="Borodovsky M."/>
            <person name="Burns C."/>
            <person name="Canback B."/>
            <person name="Casselton L.A."/>
            <person name="Cheng C.K."/>
            <person name="Deng J."/>
            <person name="Dietrich F.S."/>
            <person name="Fargo D.C."/>
            <person name="Farman M.L."/>
            <person name="Gathman A.C."/>
            <person name="Goldberg J."/>
            <person name="Guigo R."/>
            <person name="Hoegger P.J."/>
            <person name="Hooker J.B."/>
            <person name="Huggins A."/>
            <person name="James T.Y."/>
            <person name="Kamada T."/>
            <person name="Kilaru S."/>
            <person name="Kodira C."/>
            <person name="Kues U."/>
            <person name="Kupfer D."/>
            <person name="Kwan H.S."/>
            <person name="Lomsadze A."/>
            <person name="Li W."/>
            <person name="Lilly W.W."/>
            <person name="Ma L.J."/>
            <person name="Mackey A.J."/>
            <person name="Manning G."/>
            <person name="Martin F."/>
            <person name="Muraguchi H."/>
            <person name="Natvig D.O."/>
            <person name="Palmerini H."/>
            <person name="Ramesh M.A."/>
            <person name="Rehmeyer C.J."/>
            <person name="Roe B.A."/>
            <person name="Shenoy N."/>
            <person name="Stanke M."/>
            <person name="Ter-Hovhannisyan V."/>
            <person name="Tunlid A."/>
            <person name="Velagapudi R."/>
            <person name="Vision T.J."/>
            <person name="Zeng Q."/>
            <person name="Zolan M.E."/>
            <person name="Pukkila P.J."/>
        </authorList>
    </citation>
    <scope>NUCLEOTIDE SEQUENCE [LARGE SCALE GENOMIC DNA]</scope>
    <source>
        <strain evidence="4">Okayama-7 / 130 / ATCC MYA-4618 / FGSC 9003</strain>
    </source>
</reference>
<evidence type="ECO:0000313" key="4">
    <source>
        <dbReference type="Proteomes" id="UP000001861"/>
    </source>
</evidence>
<dbReference type="RefSeq" id="XP_001840771.2">
    <property type="nucleotide sequence ID" value="XM_001840719.2"/>
</dbReference>
<dbReference type="InterPro" id="IPR006671">
    <property type="entry name" value="Cyclin_N"/>
</dbReference>
<dbReference type="GO" id="GO:0019901">
    <property type="term" value="F:protein kinase binding"/>
    <property type="evidence" value="ECO:0007669"/>
    <property type="project" value="InterPro"/>
</dbReference>
<dbReference type="GO" id="GO:0000307">
    <property type="term" value="C:cyclin-dependent protein kinase holoenzyme complex"/>
    <property type="evidence" value="ECO:0007669"/>
    <property type="project" value="TreeGrafter"/>
</dbReference>
<dbReference type="PANTHER" id="PTHR15615:SF108">
    <property type="entry name" value="PROTEIN CNPPD1"/>
    <property type="match status" value="1"/>
</dbReference>
<dbReference type="InParanoid" id="A8PED5"/>